<dbReference type="CDD" id="cd00082">
    <property type="entry name" value="HisKA"/>
    <property type="match status" value="1"/>
</dbReference>
<dbReference type="SMART" id="SM00388">
    <property type="entry name" value="HisKA"/>
    <property type="match status" value="1"/>
</dbReference>
<dbReference type="PRINTS" id="PR00344">
    <property type="entry name" value="BCTRLSENSOR"/>
</dbReference>
<dbReference type="PANTHER" id="PTHR43711:SF1">
    <property type="entry name" value="HISTIDINE KINASE 1"/>
    <property type="match status" value="1"/>
</dbReference>
<keyword evidence="6 9" id="KW-0418">Kinase</keyword>
<evidence type="ECO:0000256" key="6">
    <source>
        <dbReference type="ARBA" id="ARBA00022777"/>
    </source>
</evidence>
<dbReference type="Pfam" id="PF02518">
    <property type="entry name" value="HATPase_c"/>
    <property type="match status" value="1"/>
</dbReference>
<dbReference type="Pfam" id="PF00512">
    <property type="entry name" value="HisKA"/>
    <property type="match status" value="1"/>
</dbReference>
<dbReference type="Gene3D" id="3.30.565.10">
    <property type="entry name" value="Histidine kinase-like ATPase, C-terminal domain"/>
    <property type="match status" value="1"/>
</dbReference>
<dbReference type="InterPro" id="IPR036097">
    <property type="entry name" value="HisK_dim/P_sf"/>
</dbReference>
<feature type="domain" description="Histidine kinase" evidence="8">
    <location>
        <begin position="127"/>
        <end position="340"/>
    </location>
</feature>
<evidence type="ECO:0000256" key="1">
    <source>
        <dbReference type="ARBA" id="ARBA00000085"/>
    </source>
</evidence>
<dbReference type="InterPro" id="IPR036890">
    <property type="entry name" value="HATPase_C_sf"/>
</dbReference>
<dbReference type="InterPro" id="IPR004358">
    <property type="entry name" value="Sig_transdc_His_kin-like_C"/>
</dbReference>
<dbReference type="EMBL" id="CADCSZ010000157">
    <property type="protein sequence ID" value="CAA9255674.1"/>
    <property type="molecule type" value="Genomic_DNA"/>
</dbReference>
<dbReference type="SUPFAM" id="SSF55874">
    <property type="entry name" value="ATPase domain of HSP90 chaperone/DNA topoisomerase II/histidine kinase"/>
    <property type="match status" value="1"/>
</dbReference>
<proteinExistence type="predicted"/>
<sequence>MNRYDELPDAVLQLDPGGVVVEANAVARRLLGGDPVGRAIAEVCEPRTPTGQVLCEGGLARSARLRSVSRIVDQPVILRTPSGELSVQVAGTYLRGDDGHLLGAVLSLRPPARRNRPAANPIEIVSTVSHELRSPLTSVKGYTSLLLNRWDRLKDEQKKMMLEQVNHDADRVTRLITELLDISRLELGRLVLRRQLVDVRDVATLVVEKVAMDQPALDATIAVNDDVPKVYADPDKVEQVLTNLVENACKYASPTGLRIEVRRAEQSLVVSVADQGEGISAVDLPQVFRKFFRRDLSKPTGTGLGLWISRGLVEAHGGRLTASSTQGQGTTFTFTLPMVDLDEILARA</sequence>
<evidence type="ECO:0000256" key="7">
    <source>
        <dbReference type="ARBA" id="ARBA00023012"/>
    </source>
</evidence>
<comment type="catalytic activity">
    <reaction evidence="1">
        <text>ATP + protein L-histidine = ADP + protein N-phospho-L-histidine.</text>
        <dbReference type="EC" id="2.7.13.3"/>
    </reaction>
</comment>
<protein>
    <recommendedName>
        <fullName evidence="3">histidine kinase</fullName>
        <ecNumber evidence="3">2.7.13.3</ecNumber>
    </recommendedName>
</protein>
<dbReference type="InterPro" id="IPR050736">
    <property type="entry name" value="Sensor_HK_Regulatory"/>
</dbReference>
<dbReference type="SMART" id="SM00387">
    <property type="entry name" value="HATPase_c"/>
    <property type="match status" value="1"/>
</dbReference>
<accession>A0A6J4INS2</accession>
<dbReference type="InterPro" id="IPR003594">
    <property type="entry name" value="HATPase_dom"/>
</dbReference>
<dbReference type="PROSITE" id="PS50109">
    <property type="entry name" value="HIS_KIN"/>
    <property type="match status" value="1"/>
</dbReference>
<dbReference type="GO" id="GO:0005886">
    <property type="term" value="C:plasma membrane"/>
    <property type="evidence" value="ECO:0007669"/>
    <property type="project" value="UniProtKB-SubCell"/>
</dbReference>
<keyword evidence="5" id="KW-0808">Transferase</keyword>
<dbReference type="CDD" id="cd00075">
    <property type="entry name" value="HATPase"/>
    <property type="match status" value="1"/>
</dbReference>
<dbReference type="SUPFAM" id="SSF47384">
    <property type="entry name" value="Homodimeric domain of signal transducing histidine kinase"/>
    <property type="match status" value="1"/>
</dbReference>
<organism evidence="9">
    <name type="scientific">uncultured Acidimicrobiales bacterium</name>
    <dbReference type="NCBI Taxonomy" id="310071"/>
    <lineage>
        <taxon>Bacteria</taxon>
        <taxon>Bacillati</taxon>
        <taxon>Actinomycetota</taxon>
        <taxon>Acidimicrobiia</taxon>
        <taxon>Acidimicrobiales</taxon>
        <taxon>environmental samples</taxon>
    </lineage>
</organism>
<dbReference type="InterPro" id="IPR003661">
    <property type="entry name" value="HisK_dim/P_dom"/>
</dbReference>
<evidence type="ECO:0000313" key="9">
    <source>
        <dbReference type="EMBL" id="CAA9255674.1"/>
    </source>
</evidence>
<dbReference type="PANTHER" id="PTHR43711">
    <property type="entry name" value="TWO-COMPONENT HISTIDINE KINASE"/>
    <property type="match status" value="1"/>
</dbReference>
<gene>
    <name evidence="9" type="ORF">AVDCRST_MAG76-2548</name>
</gene>
<dbReference type="SUPFAM" id="SSF55785">
    <property type="entry name" value="PYP-like sensor domain (PAS domain)"/>
    <property type="match status" value="1"/>
</dbReference>
<comment type="subcellular location">
    <subcellularLocation>
        <location evidence="2">Cell membrane</location>
    </subcellularLocation>
</comment>
<keyword evidence="4" id="KW-0597">Phosphoprotein</keyword>
<keyword evidence="7" id="KW-0902">Two-component regulatory system</keyword>
<dbReference type="AlphaFoldDB" id="A0A6J4INS2"/>
<evidence type="ECO:0000256" key="3">
    <source>
        <dbReference type="ARBA" id="ARBA00012438"/>
    </source>
</evidence>
<name>A0A6J4INS2_9ACTN</name>
<dbReference type="InterPro" id="IPR005467">
    <property type="entry name" value="His_kinase_dom"/>
</dbReference>
<dbReference type="GO" id="GO:0000155">
    <property type="term" value="F:phosphorelay sensor kinase activity"/>
    <property type="evidence" value="ECO:0007669"/>
    <property type="project" value="InterPro"/>
</dbReference>
<reference evidence="9" key="1">
    <citation type="submission" date="2020-02" db="EMBL/GenBank/DDBJ databases">
        <authorList>
            <person name="Meier V. D."/>
        </authorList>
    </citation>
    <scope>NUCLEOTIDE SEQUENCE</scope>
    <source>
        <strain evidence="9">AVDCRST_MAG76</strain>
    </source>
</reference>
<dbReference type="Gene3D" id="1.10.287.130">
    <property type="match status" value="1"/>
</dbReference>
<evidence type="ECO:0000259" key="8">
    <source>
        <dbReference type="PROSITE" id="PS50109"/>
    </source>
</evidence>
<evidence type="ECO:0000256" key="2">
    <source>
        <dbReference type="ARBA" id="ARBA00004236"/>
    </source>
</evidence>
<dbReference type="InterPro" id="IPR035965">
    <property type="entry name" value="PAS-like_dom_sf"/>
</dbReference>
<dbReference type="EC" id="2.7.13.3" evidence="3"/>
<evidence type="ECO:0000256" key="5">
    <source>
        <dbReference type="ARBA" id="ARBA00022679"/>
    </source>
</evidence>
<evidence type="ECO:0000256" key="4">
    <source>
        <dbReference type="ARBA" id="ARBA00022553"/>
    </source>
</evidence>
<dbReference type="FunFam" id="3.30.565.10:FF:000006">
    <property type="entry name" value="Sensor histidine kinase WalK"/>
    <property type="match status" value="1"/>
</dbReference>